<evidence type="ECO:0000313" key="5">
    <source>
        <dbReference type="EMBL" id="MBP2331532.1"/>
    </source>
</evidence>
<name>A0ABS4U4G1_9CORY</name>
<gene>
    <name evidence="5" type="ORF">JOF33_000231</name>
</gene>
<dbReference type="InterPro" id="IPR015304">
    <property type="entry name" value="ZinT_dom"/>
</dbReference>
<evidence type="ECO:0000256" key="1">
    <source>
        <dbReference type="ARBA" id="ARBA00022729"/>
    </source>
</evidence>
<keyword evidence="2" id="KW-0862">Zinc</keyword>
<feature type="chain" id="PRO_5046976477" evidence="3">
    <location>
        <begin position="23"/>
        <end position="243"/>
    </location>
</feature>
<dbReference type="Gene3D" id="2.40.128.20">
    <property type="match status" value="1"/>
</dbReference>
<dbReference type="RefSeq" id="WP_209651746.1">
    <property type="nucleotide sequence ID" value="NZ_CP047357.1"/>
</dbReference>
<dbReference type="SUPFAM" id="SSF50814">
    <property type="entry name" value="Lipocalins"/>
    <property type="match status" value="1"/>
</dbReference>
<proteinExistence type="predicted"/>
<dbReference type="EMBL" id="JAGINY010000001">
    <property type="protein sequence ID" value="MBP2331532.1"/>
    <property type="molecule type" value="Genomic_DNA"/>
</dbReference>
<evidence type="ECO:0000259" key="4">
    <source>
        <dbReference type="Pfam" id="PF09223"/>
    </source>
</evidence>
<evidence type="ECO:0000313" key="6">
    <source>
        <dbReference type="Proteomes" id="UP001519305"/>
    </source>
</evidence>
<reference evidence="5 6" key="1">
    <citation type="submission" date="2021-03" db="EMBL/GenBank/DDBJ databases">
        <title>Sequencing the genomes of 1000 actinobacteria strains.</title>
        <authorList>
            <person name="Klenk H.-P."/>
        </authorList>
    </citation>
    <scope>NUCLEOTIDE SEQUENCE [LARGE SCALE GENOMIC DNA]</scope>
    <source>
        <strain evidence="5 6">DSM 44506</strain>
    </source>
</reference>
<dbReference type="PROSITE" id="PS51257">
    <property type="entry name" value="PROKAR_LIPOPROTEIN"/>
    <property type="match status" value="1"/>
</dbReference>
<sequence>MHAKKFSAVIAGLVVTTSLTLAACSGDDTPDAASTASEAASSASAMASETASEAATASEYGEGVTESTKKASLSDWNGSFRGFNSYFGEDFVREAMDEAAEEHGETTDEMLAELEESRGADFEALVVDEDEITFVKSAMDLDNPGEEAVKYTFDKALDVKTDQHEFTWFIFKAEGDADHEYIALMPLHGEEALAHFHMRYGSSIEEILDPSMQGQSDDWYPTFVDPETATEDQIVESVVHHDH</sequence>
<protein>
    <submittedName>
        <fullName evidence="5">Zinc transport system substrate-binding protein</fullName>
    </submittedName>
</protein>
<keyword evidence="1 3" id="KW-0732">Signal</keyword>
<keyword evidence="6" id="KW-1185">Reference proteome</keyword>
<accession>A0ABS4U4G1</accession>
<feature type="signal peptide" evidence="3">
    <location>
        <begin position="1"/>
        <end position="22"/>
    </location>
</feature>
<dbReference type="Proteomes" id="UP001519305">
    <property type="component" value="Unassembled WGS sequence"/>
</dbReference>
<organism evidence="5 6">
    <name type="scientific">Corynebacterium freneyi</name>
    <dbReference type="NCBI Taxonomy" id="134034"/>
    <lineage>
        <taxon>Bacteria</taxon>
        <taxon>Bacillati</taxon>
        <taxon>Actinomycetota</taxon>
        <taxon>Actinomycetes</taxon>
        <taxon>Mycobacteriales</taxon>
        <taxon>Corynebacteriaceae</taxon>
        <taxon>Corynebacterium</taxon>
    </lineage>
</organism>
<dbReference type="InterPro" id="IPR012674">
    <property type="entry name" value="Calycin"/>
</dbReference>
<comment type="caution">
    <text evidence="5">The sequence shown here is derived from an EMBL/GenBank/DDBJ whole genome shotgun (WGS) entry which is preliminary data.</text>
</comment>
<feature type="domain" description="ZinT" evidence="4">
    <location>
        <begin position="66"/>
        <end position="241"/>
    </location>
</feature>
<evidence type="ECO:0000256" key="3">
    <source>
        <dbReference type="SAM" id="SignalP"/>
    </source>
</evidence>
<dbReference type="Pfam" id="PF09223">
    <property type="entry name" value="ZinT"/>
    <property type="match status" value="1"/>
</dbReference>
<evidence type="ECO:0000256" key="2">
    <source>
        <dbReference type="ARBA" id="ARBA00022833"/>
    </source>
</evidence>